<dbReference type="Proteomes" id="UP000265618">
    <property type="component" value="Unassembled WGS sequence"/>
</dbReference>
<sequence length="476" mass="50067">MRVLGREGTETPRERGAETLSYLKDMSVLALELKAAPPIAPVGSAPSSDVAPSLGSCSVSLIDLIDCMAGGGASATVQASYPIIAPTGRGGISAGASIHVVGAAHVVVGLQFGEEFAAYFEKQDERERLRLLEASGALPPRRKRRGKLKKAKPRQGRGTKKHSERETREDGAGDSSPVDTTHSGGHAGQPSREKPAASEAPVPPEVGAARGVSPPRAGPTRNAPMPRGCPPSPTSSALRRVVARGLELRERMVEAGEEGVALVGDLGRESSRHSVPGERVSPQAMRVLAHHSPKGARGVGGMPELGHSSGVPPAYPQARPPSPPHPSPQRYPAPSSLQQRISQTYRSHTDTSPTCTLSDRPAPTLPLSHPLSLQAPKGRGDDVAGRPSVYRPEGTESEQRASNLLAQLLQSKSREAQPPCPFRHTPQAAPPVSPSGGHARPTKPTPFAPVSVRSATDSDGPFVLYHIRRLLLLPPL</sequence>
<evidence type="ECO:0000313" key="2">
    <source>
        <dbReference type="EMBL" id="GIQ90311.1"/>
    </source>
</evidence>
<name>A0A9K3GPZ5_9EUKA</name>
<keyword evidence="3" id="KW-1185">Reference proteome</keyword>
<dbReference type="AlphaFoldDB" id="A0A9K3GPZ5"/>
<feature type="region of interest" description="Disordered" evidence="1">
    <location>
        <begin position="290"/>
        <end position="458"/>
    </location>
</feature>
<reference evidence="2 3" key="1">
    <citation type="journal article" date="2018" name="PLoS ONE">
        <title>The draft genome of Kipferlia bialata reveals reductive genome evolution in fornicate parasites.</title>
        <authorList>
            <person name="Tanifuji G."/>
            <person name="Takabayashi S."/>
            <person name="Kume K."/>
            <person name="Takagi M."/>
            <person name="Nakayama T."/>
            <person name="Kamikawa R."/>
            <person name="Inagaki Y."/>
            <person name="Hashimoto T."/>
        </authorList>
    </citation>
    <scope>NUCLEOTIDE SEQUENCE [LARGE SCALE GENOMIC DNA]</scope>
    <source>
        <strain evidence="2">NY0173</strain>
    </source>
</reference>
<feature type="compositionally biased region" description="Pro residues" evidence="1">
    <location>
        <begin position="313"/>
        <end position="331"/>
    </location>
</feature>
<accession>A0A9K3GPZ5</accession>
<feature type="non-terminal residue" evidence="2">
    <location>
        <position position="1"/>
    </location>
</feature>
<gene>
    <name evidence="2" type="ORF">KIPB_013055</name>
</gene>
<comment type="caution">
    <text evidence="2">The sequence shown here is derived from an EMBL/GenBank/DDBJ whole genome shotgun (WGS) entry which is preliminary data.</text>
</comment>
<organism evidence="2 3">
    <name type="scientific">Kipferlia bialata</name>
    <dbReference type="NCBI Taxonomy" id="797122"/>
    <lineage>
        <taxon>Eukaryota</taxon>
        <taxon>Metamonada</taxon>
        <taxon>Carpediemonas-like organisms</taxon>
        <taxon>Kipferlia</taxon>
    </lineage>
</organism>
<feature type="compositionally biased region" description="Basic residues" evidence="1">
    <location>
        <begin position="140"/>
        <end position="160"/>
    </location>
</feature>
<feature type="compositionally biased region" description="Low complexity" evidence="1">
    <location>
        <begin position="197"/>
        <end position="209"/>
    </location>
</feature>
<proteinExistence type="predicted"/>
<feature type="compositionally biased region" description="Polar residues" evidence="1">
    <location>
        <begin position="336"/>
        <end position="357"/>
    </location>
</feature>
<dbReference type="EMBL" id="BDIP01006025">
    <property type="protein sequence ID" value="GIQ90311.1"/>
    <property type="molecule type" value="Genomic_DNA"/>
</dbReference>
<evidence type="ECO:0000256" key="1">
    <source>
        <dbReference type="SAM" id="MobiDB-lite"/>
    </source>
</evidence>
<feature type="compositionally biased region" description="Polar residues" evidence="1">
    <location>
        <begin position="400"/>
        <end position="411"/>
    </location>
</feature>
<protein>
    <submittedName>
        <fullName evidence="2">Uncharacterized protein</fullName>
    </submittedName>
</protein>
<feature type="compositionally biased region" description="Basic and acidic residues" evidence="1">
    <location>
        <begin position="161"/>
        <end position="171"/>
    </location>
</feature>
<feature type="region of interest" description="Disordered" evidence="1">
    <location>
        <begin position="131"/>
        <end position="241"/>
    </location>
</feature>
<evidence type="ECO:0000313" key="3">
    <source>
        <dbReference type="Proteomes" id="UP000265618"/>
    </source>
</evidence>